<feature type="domain" description="Histidine kinase/HSP90-like ATPase" evidence="10">
    <location>
        <begin position="569"/>
        <end position="654"/>
    </location>
</feature>
<dbReference type="PANTHER" id="PTHR24421:SF10">
    <property type="entry name" value="NITRATE_NITRITE SENSOR PROTEIN NARQ"/>
    <property type="match status" value="1"/>
</dbReference>
<keyword evidence="9" id="KW-0812">Transmembrane</keyword>
<evidence type="ECO:0000256" key="4">
    <source>
        <dbReference type="ARBA" id="ARBA00022679"/>
    </source>
</evidence>
<evidence type="ECO:0000256" key="5">
    <source>
        <dbReference type="ARBA" id="ARBA00022741"/>
    </source>
</evidence>
<gene>
    <name evidence="12" type="ORF">P0Y53_21150</name>
</gene>
<dbReference type="GO" id="GO:0046983">
    <property type="term" value="F:protein dimerization activity"/>
    <property type="evidence" value="ECO:0007669"/>
    <property type="project" value="InterPro"/>
</dbReference>
<dbReference type="SUPFAM" id="SSF48452">
    <property type="entry name" value="TPR-like"/>
    <property type="match status" value="1"/>
</dbReference>
<evidence type="ECO:0000256" key="8">
    <source>
        <dbReference type="ARBA" id="ARBA00023012"/>
    </source>
</evidence>
<dbReference type="InterPro" id="IPR003594">
    <property type="entry name" value="HATPase_dom"/>
</dbReference>
<dbReference type="InterPro" id="IPR011712">
    <property type="entry name" value="Sig_transdc_His_kin_sub3_dim/P"/>
</dbReference>
<keyword evidence="4" id="KW-0808">Transferase</keyword>
<evidence type="ECO:0000259" key="10">
    <source>
        <dbReference type="Pfam" id="PF02518"/>
    </source>
</evidence>
<dbReference type="AlphaFoldDB" id="A0AAJ5WR36"/>
<sequence>MRIIHYCTGIFLLLLVSLCGRGQTRVTDSLLQRVYSAKGQEQQLKAILDLCDEYKSMARDTLDYYSFLAREIAGRTTNKRLKDLAELAVAYDYMRWGWTDSVLFTVAPVIQENDVADPGSRAVYFKASRLKAMSYAMHSRYREALTVLYRIVKEAETYKDTLTLAENTNSIGSIALARNKPREALTWLSGALALTTDAPMHQSIRAAIFVNTAEAYSLLKKTDSADSNIEKGIRIFKETENLYNLAIALQKRSAIFLASGKLEAAESTLKELIALRQQSGDSAVYVDDNLSLIDFYIQTDQLGKAIQYCKNALVTGDLHMSNDGNTKNFTNNINIRLEYYKALAKCYKLNGDDSSYQHMLEQIITAKDSFYHYNSAQAIAELQTNYEVQKKENTIIQQKLDITRKNNRFYAFLGMAVFIAIISGLLFYGYRKKEKYKLNAILEREKLIAAQSVTKAEENERKRIAADLHDNLGAYAASIVSNLDFLSLGQERMQNNKVLHELRNNSQAIVSQLNDTIWALKKEDLSLTAISDRIKIFIQRIQPSYPHIAINVIEAIEKDLALTPSQAFHLFRIMQEAITNSLKHGRAKEISILLESDDTVSGIRISDDGTGIKDTDAMKKEGNGLLNMQKRAKEAGWTIEWHAGLPHGTSVILSPAAK</sequence>
<evidence type="ECO:0000313" key="12">
    <source>
        <dbReference type="EMBL" id="WEK35003.1"/>
    </source>
</evidence>
<dbReference type="GO" id="GO:0000155">
    <property type="term" value="F:phosphorelay sensor kinase activity"/>
    <property type="evidence" value="ECO:0007669"/>
    <property type="project" value="InterPro"/>
</dbReference>
<dbReference type="SUPFAM" id="SSF55874">
    <property type="entry name" value="ATPase domain of HSP90 chaperone/DNA topoisomerase II/histidine kinase"/>
    <property type="match status" value="1"/>
</dbReference>
<evidence type="ECO:0000259" key="11">
    <source>
        <dbReference type="Pfam" id="PF07730"/>
    </source>
</evidence>
<evidence type="ECO:0000256" key="1">
    <source>
        <dbReference type="ARBA" id="ARBA00000085"/>
    </source>
</evidence>
<dbReference type="Pfam" id="PF02518">
    <property type="entry name" value="HATPase_c"/>
    <property type="match status" value="1"/>
</dbReference>
<dbReference type="EMBL" id="CP119311">
    <property type="protein sequence ID" value="WEK35003.1"/>
    <property type="molecule type" value="Genomic_DNA"/>
</dbReference>
<dbReference type="CDD" id="cd16917">
    <property type="entry name" value="HATPase_UhpB-NarQ-NarX-like"/>
    <property type="match status" value="1"/>
</dbReference>
<dbReference type="Proteomes" id="UP001220610">
    <property type="component" value="Chromosome"/>
</dbReference>
<dbReference type="InterPro" id="IPR036890">
    <property type="entry name" value="HATPase_C_sf"/>
</dbReference>
<name>A0AAJ5WR36_9BACT</name>
<comment type="catalytic activity">
    <reaction evidence="1">
        <text>ATP + protein L-histidine = ADP + protein N-phospho-L-histidine.</text>
        <dbReference type="EC" id="2.7.13.3"/>
    </reaction>
</comment>
<protein>
    <recommendedName>
        <fullName evidence="2">histidine kinase</fullName>
        <ecNumber evidence="2">2.7.13.3</ecNumber>
    </recommendedName>
</protein>
<dbReference type="Gene3D" id="1.20.5.1930">
    <property type="match status" value="1"/>
</dbReference>
<organism evidence="12 13">
    <name type="scientific">Candidatus Pseudobacter hemicellulosilyticus</name>
    <dbReference type="NCBI Taxonomy" id="3121375"/>
    <lineage>
        <taxon>Bacteria</taxon>
        <taxon>Pseudomonadati</taxon>
        <taxon>Bacteroidota</taxon>
        <taxon>Chitinophagia</taxon>
        <taxon>Chitinophagales</taxon>
        <taxon>Chitinophagaceae</taxon>
        <taxon>Pseudobacter</taxon>
    </lineage>
</organism>
<keyword evidence="5" id="KW-0547">Nucleotide-binding</keyword>
<dbReference type="GO" id="GO:0016020">
    <property type="term" value="C:membrane"/>
    <property type="evidence" value="ECO:0007669"/>
    <property type="project" value="InterPro"/>
</dbReference>
<reference evidence="12" key="1">
    <citation type="submission" date="2023-03" db="EMBL/GenBank/DDBJ databases">
        <title>Andean soil-derived lignocellulolytic bacterial consortium as a source of novel taxa and putative plastic-active enzymes.</title>
        <authorList>
            <person name="Diaz-Garcia L."/>
            <person name="Chuvochina M."/>
            <person name="Feuerriegel G."/>
            <person name="Bunk B."/>
            <person name="Sproer C."/>
            <person name="Streit W.R."/>
            <person name="Rodriguez L.M."/>
            <person name="Overmann J."/>
            <person name="Jimenez D.J."/>
        </authorList>
    </citation>
    <scope>NUCLEOTIDE SEQUENCE</scope>
    <source>
        <strain evidence="12">MAG 7</strain>
    </source>
</reference>
<dbReference type="Gene3D" id="1.25.40.10">
    <property type="entry name" value="Tetratricopeptide repeat domain"/>
    <property type="match status" value="1"/>
</dbReference>
<evidence type="ECO:0000256" key="9">
    <source>
        <dbReference type="SAM" id="Phobius"/>
    </source>
</evidence>
<keyword evidence="9" id="KW-1133">Transmembrane helix</keyword>
<keyword evidence="6 12" id="KW-0418">Kinase</keyword>
<feature type="transmembrane region" description="Helical" evidence="9">
    <location>
        <begin position="409"/>
        <end position="430"/>
    </location>
</feature>
<dbReference type="InterPro" id="IPR011990">
    <property type="entry name" value="TPR-like_helical_dom_sf"/>
</dbReference>
<dbReference type="InterPro" id="IPR050482">
    <property type="entry name" value="Sensor_HK_TwoCompSys"/>
</dbReference>
<dbReference type="Pfam" id="PF07730">
    <property type="entry name" value="HisKA_3"/>
    <property type="match status" value="1"/>
</dbReference>
<evidence type="ECO:0000256" key="2">
    <source>
        <dbReference type="ARBA" id="ARBA00012438"/>
    </source>
</evidence>
<keyword evidence="8" id="KW-0902">Two-component regulatory system</keyword>
<evidence type="ECO:0000256" key="6">
    <source>
        <dbReference type="ARBA" id="ARBA00022777"/>
    </source>
</evidence>
<keyword evidence="7" id="KW-0067">ATP-binding</keyword>
<dbReference type="EC" id="2.7.13.3" evidence="2"/>
<dbReference type="Gene3D" id="3.30.565.10">
    <property type="entry name" value="Histidine kinase-like ATPase, C-terminal domain"/>
    <property type="match status" value="1"/>
</dbReference>
<evidence type="ECO:0000313" key="13">
    <source>
        <dbReference type="Proteomes" id="UP001220610"/>
    </source>
</evidence>
<proteinExistence type="predicted"/>
<dbReference type="PANTHER" id="PTHR24421">
    <property type="entry name" value="NITRATE/NITRITE SENSOR PROTEIN NARX-RELATED"/>
    <property type="match status" value="1"/>
</dbReference>
<evidence type="ECO:0000256" key="7">
    <source>
        <dbReference type="ARBA" id="ARBA00022840"/>
    </source>
</evidence>
<evidence type="ECO:0000256" key="3">
    <source>
        <dbReference type="ARBA" id="ARBA00022553"/>
    </source>
</evidence>
<feature type="domain" description="Signal transduction histidine kinase subgroup 3 dimerisation and phosphoacceptor" evidence="11">
    <location>
        <begin position="460"/>
        <end position="524"/>
    </location>
</feature>
<keyword evidence="9" id="KW-0472">Membrane</keyword>
<keyword evidence="3" id="KW-0597">Phosphoprotein</keyword>
<accession>A0AAJ5WR36</accession>
<dbReference type="GO" id="GO:0005524">
    <property type="term" value="F:ATP binding"/>
    <property type="evidence" value="ECO:0007669"/>
    <property type="project" value="UniProtKB-KW"/>
</dbReference>